<comment type="caution">
    <text evidence="2">The sequence shown here is derived from an EMBL/GenBank/DDBJ whole genome shotgun (WGS) entry which is preliminary data.</text>
</comment>
<dbReference type="AlphaFoldDB" id="A0A6G1U4Z2"/>
<gene>
    <name evidence="2" type="ORF">F7D73_15100</name>
</gene>
<name>A0A6G1U4Z2_9BACT</name>
<evidence type="ECO:0000313" key="3">
    <source>
        <dbReference type="Proteomes" id="UP000480425"/>
    </source>
</evidence>
<proteinExistence type="predicted"/>
<dbReference type="Proteomes" id="UP000480425">
    <property type="component" value="Unassembled WGS sequence"/>
</dbReference>
<dbReference type="EMBL" id="VZCB01000101">
    <property type="protein sequence ID" value="MQN82239.1"/>
    <property type="molecule type" value="Genomic_DNA"/>
</dbReference>
<protein>
    <submittedName>
        <fullName evidence="2">Uncharacterized protein</fullName>
    </submittedName>
</protein>
<accession>A0A6G1U4Z2</accession>
<organism evidence="2 3">
    <name type="scientific">Segatella copri</name>
    <dbReference type="NCBI Taxonomy" id="165179"/>
    <lineage>
        <taxon>Bacteria</taxon>
        <taxon>Pseudomonadati</taxon>
        <taxon>Bacteroidota</taxon>
        <taxon>Bacteroidia</taxon>
        <taxon>Bacteroidales</taxon>
        <taxon>Prevotellaceae</taxon>
        <taxon>Segatella</taxon>
    </lineage>
</organism>
<evidence type="ECO:0000256" key="1">
    <source>
        <dbReference type="SAM" id="MobiDB-lite"/>
    </source>
</evidence>
<feature type="region of interest" description="Disordered" evidence="1">
    <location>
        <begin position="1"/>
        <end position="24"/>
    </location>
</feature>
<dbReference type="RefSeq" id="WP_153126031.1">
    <property type="nucleotide sequence ID" value="NZ_VZCB01000101.1"/>
</dbReference>
<reference evidence="2 3" key="1">
    <citation type="submission" date="2019-09" db="EMBL/GenBank/DDBJ databases">
        <title>Distinct polysaccharide growth profiles of human intestinal Prevotella copri isolates.</title>
        <authorList>
            <person name="Fehlner-Peach H."/>
            <person name="Magnabosco C."/>
            <person name="Raghavan V."/>
            <person name="Scher J.U."/>
            <person name="Tett A."/>
            <person name="Cox L.M."/>
            <person name="Gottsegen C."/>
            <person name="Watters A."/>
            <person name="Wiltshire- Gordon J.D."/>
            <person name="Segata N."/>
            <person name="Bonneau R."/>
            <person name="Littman D.R."/>
        </authorList>
    </citation>
    <scope>NUCLEOTIDE SEQUENCE [LARGE SCALE GENOMIC DNA]</scope>
    <source>
        <strain evidence="3">iA622</strain>
    </source>
</reference>
<evidence type="ECO:0000313" key="2">
    <source>
        <dbReference type="EMBL" id="MQN82239.1"/>
    </source>
</evidence>
<sequence length="60" mass="6892">MRRAEKVASRAVFTPSEGKNKKGKNAVMGQKCTFSTLISVGKVKRIYRKRWGTWTNFRIS</sequence>